<evidence type="ECO:0000313" key="3">
    <source>
        <dbReference type="Proteomes" id="UP000756132"/>
    </source>
</evidence>
<dbReference type="EMBL" id="CP090166">
    <property type="protein sequence ID" value="UJO16515.1"/>
    <property type="molecule type" value="Genomic_DNA"/>
</dbReference>
<dbReference type="RefSeq" id="XP_047760881.1">
    <property type="nucleotide sequence ID" value="XM_047904528.1"/>
</dbReference>
<dbReference type="GeneID" id="71985258"/>
<name>A0A9Q8P7U2_PASFU</name>
<keyword evidence="3" id="KW-1185">Reference proteome</keyword>
<organism evidence="2 3">
    <name type="scientific">Passalora fulva</name>
    <name type="common">Tomato leaf mold</name>
    <name type="synonym">Cladosporium fulvum</name>
    <dbReference type="NCBI Taxonomy" id="5499"/>
    <lineage>
        <taxon>Eukaryota</taxon>
        <taxon>Fungi</taxon>
        <taxon>Dikarya</taxon>
        <taxon>Ascomycota</taxon>
        <taxon>Pezizomycotina</taxon>
        <taxon>Dothideomycetes</taxon>
        <taxon>Dothideomycetidae</taxon>
        <taxon>Mycosphaerellales</taxon>
        <taxon>Mycosphaerellaceae</taxon>
        <taxon>Fulvia</taxon>
    </lineage>
</organism>
<feature type="region of interest" description="Disordered" evidence="1">
    <location>
        <begin position="17"/>
        <end position="41"/>
    </location>
</feature>
<sequence>MTVEIVLDCDQQIRRKNSAPEPFRSSGYMEFPPAPKDDLTRADQRDFHDAGGHYKAYSDTVYSTIVIRCYSQPPL</sequence>
<protein>
    <submittedName>
        <fullName evidence="2">Uncharacterized protein</fullName>
    </submittedName>
</protein>
<evidence type="ECO:0000256" key="1">
    <source>
        <dbReference type="SAM" id="MobiDB-lite"/>
    </source>
</evidence>
<evidence type="ECO:0000313" key="2">
    <source>
        <dbReference type="EMBL" id="UJO16515.1"/>
    </source>
</evidence>
<accession>A0A9Q8P7U2</accession>
<reference evidence="2" key="1">
    <citation type="submission" date="2021-12" db="EMBL/GenBank/DDBJ databases">
        <authorList>
            <person name="Zaccaron A."/>
            <person name="Stergiopoulos I."/>
        </authorList>
    </citation>
    <scope>NUCLEOTIDE SEQUENCE</scope>
    <source>
        <strain evidence="2">Race5_Kim</strain>
    </source>
</reference>
<dbReference type="KEGG" id="ffu:CLAFUR5_05380"/>
<proteinExistence type="predicted"/>
<dbReference type="Proteomes" id="UP000756132">
    <property type="component" value="Chromosome 4"/>
</dbReference>
<dbReference type="AlphaFoldDB" id="A0A9Q8P7U2"/>
<reference evidence="2" key="2">
    <citation type="journal article" date="2022" name="Microb. Genom.">
        <title>A chromosome-scale genome assembly of the tomato pathogen Cladosporium fulvum reveals a compartmentalized genome architecture and the presence of a dispensable chromosome.</title>
        <authorList>
            <person name="Zaccaron A.Z."/>
            <person name="Chen L.H."/>
            <person name="Samaras A."/>
            <person name="Stergiopoulos I."/>
        </authorList>
    </citation>
    <scope>NUCLEOTIDE SEQUENCE</scope>
    <source>
        <strain evidence="2">Race5_Kim</strain>
    </source>
</reference>
<gene>
    <name evidence="2" type="ORF">CLAFUR5_05380</name>
</gene>